<proteinExistence type="predicted"/>
<organism evidence="2 3">
    <name type="scientific">Salix dunnii</name>
    <dbReference type="NCBI Taxonomy" id="1413687"/>
    <lineage>
        <taxon>Eukaryota</taxon>
        <taxon>Viridiplantae</taxon>
        <taxon>Streptophyta</taxon>
        <taxon>Embryophyta</taxon>
        <taxon>Tracheophyta</taxon>
        <taxon>Spermatophyta</taxon>
        <taxon>Magnoliopsida</taxon>
        <taxon>eudicotyledons</taxon>
        <taxon>Gunneridae</taxon>
        <taxon>Pentapetalae</taxon>
        <taxon>rosids</taxon>
        <taxon>fabids</taxon>
        <taxon>Malpighiales</taxon>
        <taxon>Salicaceae</taxon>
        <taxon>Saliceae</taxon>
        <taxon>Salix</taxon>
    </lineage>
</organism>
<gene>
    <name evidence="2" type="ORF">SADUNF_Sadunf11G0061500</name>
</gene>
<feature type="region of interest" description="Disordered" evidence="1">
    <location>
        <begin position="203"/>
        <end position="222"/>
    </location>
</feature>
<dbReference type="OrthoDB" id="9927103at2759"/>
<dbReference type="Proteomes" id="UP000657918">
    <property type="component" value="Chromosome 11"/>
</dbReference>
<dbReference type="AlphaFoldDB" id="A0A835MP44"/>
<keyword evidence="3" id="KW-1185">Reference proteome</keyword>
<evidence type="ECO:0000256" key="1">
    <source>
        <dbReference type="SAM" id="MobiDB-lite"/>
    </source>
</evidence>
<evidence type="ECO:0000313" key="2">
    <source>
        <dbReference type="EMBL" id="KAF9672620.1"/>
    </source>
</evidence>
<evidence type="ECO:0000313" key="3">
    <source>
        <dbReference type="Proteomes" id="UP000657918"/>
    </source>
</evidence>
<comment type="caution">
    <text evidence="2">The sequence shown here is derived from an EMBL/GenBank/DDBJ whole genome shotgun (WGS) entry which is preliminary data.</text>
</comment>
<protein>
    <submittedName>
        <fullName evidence="2">Uncharacterized protein</fullName>
    </submittedName>
</protein>
<name>A0A835MP44_9ROSI</name>
<dbReference type="EMBL" id="JADGMS010000011">
    <property type="protein sequence ID" value="KAF9672620.1"/>
    <property type="molecule type" value="Genomic_DNA"/>
</dbReference>
<accession>A0A835MP44</accession>
<reference evidence="2 3" key="1">
    <citation type="submission" date="2020-10" db="EMBL/GenBank/DDBJ databases">
        <title>Plant Genome Project.</title>
        <authorList>
            <person name="Zhang R.-G."/>
        </authorList>
    </citation>
    <scope>NUCLEOTIDE SEQUENCE [LARGE SCALE GENOMIC DNA]</scope>
    <source>
        <strain evidence="2">FAFU-HL-1</strain>
        <tissue evidence="2">Leaf</tissue>
    </source>
</reference>
<sequence>MKLQSWLASGGFERTQELAREKVDLAIQNLKYLPRGSYQSTLEEMVRYKLEQAHEYNTSYCTISLEHRAVAEELRLCEEHEYTTERAQKSRAVKPLPKPFLLRSKQSFVQRIFEGPIQMGGMRLDSLLPLKHLQQTSLRHHHPIVQDLGEGGLLALRLSLRQPIFHPRDLRVHMLEVSIADVLASVSNQKPVRLPCKTLLSQAPLDPLRPKPNPVQDSPCPS</sequence>